<dbReference type="PANTHER" id="PTHR31391">
    <property type="entry name" value="B3 DOMAIN-CONTAINING PROTEIN OS11G0197600-RELATED"/>
    <property type="match status" value="1"/>
</dbReference>
<feature type="compositionally biased region" description="Polar residues" evidence="6">
    <location>
        <begin position="1"/>
        <end position="10"/>
    </location>
</feature>
<evidence type="ECO:0000259" key="7">
    <source>
        <dbReference type="PROSITE" id="PS50863"/>
    </source>
</evidence>
<evidence type="ECO:0000256" key="3">
    <source>
        <dbReference type="ARBA" id="ARBA00023125"/>
    </source>
</evidence>
<reference evidence="8" key="1">
    <citation type="submission" date="2020-06" db="EMBL/GenBank/DDBJ databases">
        <authorList>
            <person name="Li T."/>
            <person name="Hu X."/>
            <person name="Zhang T."/>
            <person name="Song X."/>
            <person name="Zhang H."/>
            <person name="Dai N."/>
            <person name="Sheng W."/>
            <person name="Hou X."/>
            <person name="Wei L."/>
        </authorList>
    </citation>
    <scope>NUCLEOTIDE SEQUENCE</scope>
    <source>
        <strain evidence="8">3651</strain>
        <tissue evidence="8">Leaf</tissue>
    </source>
</reference>
<dbReference type="GO" id="GO:0003677">
    <property type="term" value="F:DNA binding"/>
    <property type="evidence" value="ECO:0007669"/>
    <property type="project" value="UniProtKB-KW"/>
</dbReference>
<evidence type="ECO:0000256" key="2">
    <source>
        <dbReference type="ARBA" id="ARBA00023015"/>
    </source>
</evidence>
<feature type="compositionally biased region" description="Basic and acidic residues" evidence="6">
    <location>
        <begin position="453"/>
        <end position="471"/>
    </location>
</feature>
<evidence type="ECO:0000256" key="4">
    <source>
        <dbReference type="ARBA" id="ARBA00023163"/>
    </source>
</evidence>
<gene>
    <name evidence="8" type="ORF">Salat_0435800</name>
</gene>
<dbReference type="InterPro" id="IPR003340">
    <property type="entry name" value="B3_DNA-bd"/>
</dbReference>
<keyword evidence="2" id="KW-0805">Transcription regulation</keyword>
<dbReference type="Proteomes" id="UP001293254">
    <property type="component" value="Unassembled WGS sequence"/>
</dbReference>
<comment type="subcellular location">
    <subcellularLocation>
        <location evidence="1">Nucleus</location>
    </subcellularLocation>
</comment>
<feature type="region of interest" description="Disordered" evidence="6">
    <location>
        <begin position="1"/>
        <end position="115"/>
    </location>
</feature>
<evidence type="ECO:0000256" key="6">
    <source>
        <dbReference type="SAM" id="MobiDB-lite"/>
    </source>
</evidence>
<dbReference type="EMBL" id="JACGWO010000001">
    <property type="protein sequence ID" value="KAK4441009.1"/>
    <property type="molecule type" value="Genomic_DNA"/>
</dbReference>
<dbReference type="AlphaFoldDB" id="A0AAE1Z3A4"/>
<accession>A0AAE1Z3A4</accession>
<keyword evidence="5" id="KW-0539">Nucleus</keyword>
<protein>
    <recommendedName>
        <fullName evidence="7">TF-B3 domain-containing protein</fullName>
    </recommendedName>
</protein>
<evidence type="ECO:0000313" key="9">
    <source>
        <dbReference type="Proteomes" id="UP001293254"/>
    </source>
</evidence>
<dbReference type="PANTHER" id="PTHR31391:SF4">
    <property type="entry name" value="B3 DOMAIN-CONTAINING PROTEIN OS03G0184500"/>
    <property type="match status" value="1"/>
</dbReference>
<organism evidence="8 9">
    <name type="scientific">Sesamum alatum</name>
    <dbReference type="NCBI Taxonomy" id="300844"/>
    <lineage>
        <taxon>Eukaryota</taxon>
        <taxon>Viridiplantae</taxon>
        <taxon>Streptophyta</taxon>
        <taxon>Embryophyta</taxon>
        <taxon>Tracheophyta</taxon>
        <taxon>Spermatophyta</taxon>
        <taxon>Magnoliopsida</taxon>
        <taxon>eudicotyledons</taxon>
        <taxon>Gunneridae</taxon>
        <taxon>Pentapetalae</taxon>
        <taxon>asterids</taxon>
        <taxon>lamiids</taxon>
        <taxon>Lamiales</taxon>
        <taxon>Pedaliaceae</taxon>
        <taxon>Sesamum</taxon>
    </lineage>
</organism>
<dbReference type="SUPFAM" id="SSF101936">
    <property type="entry name" value="DNA-binding pseudobarrel domain"/>
    <property type="match status" value="2"/>
</dbReference>
<dbReference type="PROSITE" id="PS50863">
    <property type="entry name" value="B3"/>
    <property type="match status" value="1"/>
</dbReference>
<dbReference type="CDD" id="cd10017">
    <property type="entry name" value="B3_DNA"/>
    <property type="match status" value="2"/>
</dbReference>
<dbReference type="GO" id="GO:0005634">
    <property type="term" value="C:nucleus"/>
    <property type="evidence" value="ECO:0007669"/>
    <property type="project" value="UniProtKB-SubCell"/>
</dbReference>
<sequence length="489" mass="55364">MGKSIATSGPSRKDKGKAKVGIEDEDQYLRISEDDDQETTAASQEKGQGADDSAVVLPFKKRWAADEANDVEEGTPPEKSSTDQPSDTRPEAELEEDDEEAPDDQTVRNLKPGSRDLKDDEYCLSTTLSRFEVIPHNPQLYLDVEDTSILLNWPELVDFLRVPFTLTLLVFDGNDRRYDMLLKQQVSGGRVKYAISAGWGEFVRIHNLKAGDELTIYRIFDTRVCDVYYYVLRYFRKPMDRQPYIRRNKSIPGDIGQKLLLKDKENGPEQVEPKVDRNQPEGGRVVGDQVPVEKIQPDSAKVEGDQVPVENTSDQTERKAQGPGSRVLTSEEYCMEKTLTAYEVIPENAKLYLDALDASELTAFPEIVNYPLGTYSKTLLVYDEDDGRYDMLLKHHVGRGVIGYAVSSGWDGFVRTHDLKAGDVVTFYRVLDESVSDDYYHIVRFTRKSGHTGTREKTVGDGEKDQEPRYKLEGRRKEDGGLVIKMAYK</sequence>
<dbReference type="Gene3D" id="2.40.330.10">
    <property type="entry name" value="DNA-binding pseudobarrel domain"/>
    <property type="match status" value="2"/>
</dbReference>
<proteinExistence type="predicted"/>
<reference evidence="8" key="2">
    <citation type="journal article" date="2024" name="Plant">
        <title>Genomic evolution and insights into agronomic trait innovations of Sesamum species.</title>
        <authorList>
            <person name="Miao H."/>
            <person name="Wang L."/>
            <person name="Qu L."/>
            <person name="Liu H."/>
            <person name="Sun Y."/>
            <person name="Le M."/>
            <person name="Wang Q."/>
            <person name="Wei S."/>
            <person name="Zheng Y."/>
            <person name="Lin W."/>
            <person name="Duan Y."/>
            <person name="Cao H."/>
            <person name="Xiong S."/>
            <person name="Wang X."/>
            <person name="Wei L."/>
            <person name="Li C."/>
            <person name="Ma Q."/>
            <person name="Ju M."/>
            <person name="Zhao R."/>
            <person name="Li G."/>
            <person name="Mu C."/>
            <person name="Tian Q."/>
            <person name="Mei H."/>
            <person name="Zhang T."/>
            <person name="Gao T."/>
            <person name="Zhang H."/>
        </authorList>
    </citation>
    <scope>NUCLEOTIDE SEQUENCE</scope>
    <source>
        <strain evidence="8">3651</strain>
    </source>
</reference>
<name>A0AAE1Z3A4_9LAMI</name>
<dbReference type="InterPro" id="IPR044837">
    <property type="entry name" value="REM16-like"/>
</dbReference>
<feature type="compositionally biased region" description="Acidic residues" evidence="6">
    <location>
        <begin position="93"/>
        <end position="103"/>
    </location>
</feature>
<evidence type="ECO:0000256" key="1">
    <source>
        <dbReference type="ARBA" id="ARBA00004123"/>
    </source>
</evidence>
<feature type="domain" description="TF-B3" evidence="7">
    <location>
        <begin position="376"/>
        <end position="448"/>
    </location>
</feature>
<feature type="compositionally biased region" description="Basic and acidic residues" evidence="6">
    <location>
        <begin position="266"/>
        <end position="279"/>
    </location>
</feature>
<feature type="region of interest" description="Disordered" evidence="6">
    <location>
        <begin position="452"/>
        <end position="471"/>
    </location>
</feature>
<evidence type="ECO:0000313" key="8">
    <source>
        <dbReference type="EMBL" id="KAK4441009.1"/>
    </source>
</evidence>
<keyword evidence="4" id="KW-0804">Transcription</keyword>
<feature type="region of interest" description="Disordered" evidence="6">
    <location>
        <begin position="266"/>
        <end position="327"/>
    </location>
</feature>
<keyword evidence="3" id="KW-0238">DNA-binding</keyword>
<evidence type="ECO:0000256" key="5">
    <source>
        <dbReference type="ARBA" id="ARBA00023242"/>
    </source>
</evidence>
<comment type="caution">
    <text evidence="8">The sequence shown here is derived from an EMBL/GenBank/DDBJ whole genome shotgun (WGS) entry which is preliminary data.</text>
</comment>
<keyword evidence="9" id="KW-1185">Reference proteome</keyword>
<dbReference type="InterPro" id="IPR015300">
    <property type="entry name" value="DNA-bd_pseudobarrel_sf"/>
</dbReference>